<dbReference type="AlphaFoldDB" id="X0WL20"/>
<dbReference type="SUPFAM" id="SSF55681">
    <property type="entry name" value="Class II aaRS and biotin synthetases"/>
    <property type="match status" value="1"/>
</dbReference>
<dbReference type="InterPro" id="IPR045864">
    <property type="entry name" value="aa-tRNA-synth_II/BPL/LPL"/>
</dbReference>
<dbReference type="Gene3D" id="3.30.930.10">
    <property type="entry name" value="Bira Bifunctional Protein, Domain 2"/>
    <property type="match status" value="1"/>
</dbReference>
<dbReference type="Pfam" id="PF03099">
    <property type="entry name" value="BPL_LplA_LipB"/>
    <property type="match status" value="1"/>
</dbReference>
<comment type="caution">
    <text evidence="2">The sequence shown here is derived from an EMBL/GenBank/DDBJ whole genome shotgun (WGS) entry which is preliminary data.</text>
</comment>
<feature type="domain" description="BPL/LPL catalytic" evidence="1">
    <location>
        <begin position="15"/>
        <end position="67"/>
    </location>
</feature>
<evidence type="ECO:0000313" key="2">
    <source>
        <dbReference type="EMBL" id="GAG25193.1"/>
    </source>
</evidence>
<gene>
    <name evidence="2" type="ORF">S01H1_49807</name>
</gene>
<protein>
    <recommendedName>
        <fullName evidence="1">BPL/LPL catalytic domain-containing protein</fullName>
    </recommendedName>
</protein>
<proteinExistence type="predicted"/>
<reference evidence="2" key="1">
    <citation type="journal article" date="2014" name="Front. Microbiol.">
        <title>High frequency of phylogenetically diverse reductive dehalogenase-homologous genes in deep subseafloor sedimentary metagenomes.</title>
        <authorList>
            <person name="Kawai M."/>
            <person name="Futagami T."/>
            <person name="Toyoda A."/>
            <person name="Takaki Y."/>
            <person name="Nishi S."/>
            <person name="Hori S."/>
            <person name="Arai W."/>
            <person name="Tsubouchi T."/>
            <person name="Morono Y."/>
            <person name="Uchiyama I."/>
            <person name="Ito T."/>
            <person name="Fujiyama A."/>
            <person name="Inagaki F."/>
            <person name="Takami H."/>
        </authorList>
    </citation>
    <scope>NUCLEOTIDE SEQUENCE</scope>
    <source>
        <strain evidence="2">Expedition CK06-06</strain>
    </source>
</reference>
<organism evidence="2">
    <name type="scientific">marine sediment metagenome</name>
    <dbReference type="NCBI Taxonomy" id="412755"/>
    <lineage>
        <taxon>unclassified sequences</taxon>
        <taxon>metagenomes</taxon>
        <taxon>ecological metagenomes</taxon>
    </lineage>
</organism>
<evidence type="ECO:0000259" key="1">
    <source>
        <dbReference type="Pfam" id="PF03099"/>
    </source>
</evidence>
<dbReference type="PANTHER" id="PTHR12835">
    <property type="entry name" value="BIOTIN PROTEIN LIGASE"/>
    <property type="match status" value="1"/>
</dbReference>
<feature type="non-terminal residue" evidence="2">
    <location>
        <position position="80"/>
    </location>
</feature>
<dbReference type="PANTHER" id="PTHR12835:SF5">
    <property type="entry name" value="BIOTIN--PROTEIN LIGASE"/>
    <property type="match status" value="1"/>
</dbReference>
<dbReference type="InterPro" id="IPR004143">
    <property type="entry name" value="BPL_LPL_catalytic"/>
</dbReference>
<dbReference type="GO" id="GO:0005737">
    <property type="term" value="C:cytoplasm"/>
    <property type="evidence" value="ECO:0007669"/>
    <property type="project" value="TreeGrafter"/>
</dbReference>
<name>X0WL20_9ZZZZ</name>
<accession>X0WL20</accession>
<dbReference type="EMBL" id="BARS01032061">
    <property type="protein sequence ID" value="GAG25193.1"/>
    <property type="molecule type" value="Genomic_DNA"/>
</dbReference>
<dbReference type="GO" id="GO:0004077">
    <property type="term" value="F:biotin--[biotin carboxyl-carrier protein] ligase activity"/>
    <property type="evidence" value="ECO:0007669"/>
    <property type="project" value="TreeGrafter"/>
</dbReference>
<sequence length="80" mass="8368">MEDTPLTWTIVKLAMIGSTQTVAREYLASGHGAGTVIVAEGQTHGEGRRGRSWHSPEGGLYLTALLKPIGDVGLIPLLGG</sequence>